<dbReference type="InterPro" id="IPR046371">
    <property type="entry name" value="Bcl-2_BH1-3"/>
</dbReference>
<keyword evidence="3" id="KW-0472">Membrane</keyword>
<dbReference type="InterPro" id="IPR036834">
    <property type="entry name" value="Bcl-2-like_sf"/>
</dbReference>
<keyword evidence="1" id="KW-1081">Inhibition of host apoptosis by viral BCL2-like protein</keyword>
<dbReference type="Proteomes" id="UP001060024">
    <property type="component" value="Segment"/>
</dbReference>
<evidence type="ECO:0000256" key="2">
    <source>
        <dbReference type="ARBA" id="ARBA00023323"/>
    </source>
</evidence>
<evidence type="ECO:0000259" key="4">
    <source>
        <dbReference type="Pfam" id="PF00452"/>
    </source>
</evidence>
<feature type="transmembrane region" description="Helical" evidence="3">
    <location>
        <begin position="127"/>
        <end position="148"/>
    </location>
</feature>
<dbReference type="SUPFAM" id="SSF56854">
    <property type="entry name" value="Bcl-2 inhibitors of programmed cell death"/>
    <property type="match status" value="1"/>
</dbReference>
<protein>
    <recommendedName>
        <fullName evidence="4">Bcl-2 Bcl-2 homology region 1-3 domain-containing protein</fullName>
    </recommendedName>
</protein>
<feature type="domain" description="Bcl-2 Bcl-2 homology region 1-3" evidence="4">
    <location>
        <begin position="43"/>
        <end position="109"/>
    </location>
</feature>
<keyword evidence="3" id="KW-1133">Transmembrane helix</keyword>
<accession>A0A9E7TLL5</accession>
<keyword evidence="2" id="KW-0945">Host-virus interaction</keyword>
<evidence type="ECO:0000256" key="3">
    <source>
        <dbReference type="SAM" id="Phobius"/>
    </source>
</evidence>
<name>A0A9E7TLL5_9VIRU</name>
<dbReference type="EMBL" id="MW630113">
    <property type="protein sequence ID" value="UUY86227.1"/>
    <property type="molecule type" value="Genomic_DNA"/>
</dbReference>
<sequence length="150" mass="16192">MDVNALFDCSAKREGITKSFSAAMDVTESTYDVLGKFNPSDLEHLRLEAVAQALLSDGTINWGRIISFACLCRQRARLYPSTAPDCAAAFTEFCDKPAVCRWMKDNGGWEGCVTNGLPNWEGTITGLMAFIGGLAASVAAVKLAIWAFKA</sequence>
<proteinExistence type="predicted"/>
<dbReference type="InterPro" id="IPR002475">
    <property type="entry name" value="Bcl2-like"/>
</dbReference>
<keyword evidence="3" id="KW-0812">Transmembrane</keyword>
<organism evidence="5 6">
    <name type="scientific">Largemouth bass virus</name>
    <dbReference type="NCBI Taxonomy" id="176656"/>
    <lineage>
        <taxon>Viruses</taxon>
        <taxon>Varidnaviria</taxon>
        <taxon>Bamfordvirae</taxon>
        <taxon>Nucleocytoviricota</taxon>
        <taxon>Megaviricetes</taxon>
        <taxon>Pimascovirales</taxon>
        <taxon>Pimascovirales incertae sedis</taxon>
        <taxon>Iridoviridae</taxon>
        <taxon>Alphairidovirinae</taxon>
        <taxon>Ranavirus</taxon>
        <taxon>Ranavirus micropterus1</taxon>
        <taxon>Santee-Cooper ranavirus</taxon>
    </lineage>
</organism>
<evidence type="ECO:0000313" key="5">
    <source>
        <dbReference type="EMBL" id="UUY86227.1"/>
    </source>
</evidence>
<dbReference type="GO" id="GO:0033668">
    <property type="term" value="P:symbiont-mediated suppression of host apoptosis"/>
    <property type="evidence" value="ECO:0007669"/>
    <property type="project" value="UniProtKB-KW"/>
</dbReference>
<keyword evidence="2" id="KW-1119">Modulation of host cell apoptosis by virus</keyword>
<evidence type="ECO:0000313" key="6">
    <source>
        <dbReference type="Proteomes" id="UP001060024"/>
    </source>
</evidence>
<dbReference type="PROSITE" id="PS50062">
    <property type="entry name" value="BCL2_FAMILY"/>
    <property type="match status" value="1"/>
</dbReference>
<dbReference type="Gene3D" id="1.10.437.10">
    <property type="entry name" value="Blc2-like"/>
    <property type="match status" value="1"/>
</dbReference>
<dbReference type="Pfam" id="PF00452">
    <property type="entry name" value="Bcl-2"/>
    <property type="match status" value="1"/>
</dbReference>
<evidence type="ECO:0000256" key="1">
    <source>
        <dbReference type="ARBA" id="ARBA00023189"/>
    </source>
</evidence>
<reference evidence="5" key="1">
    <citation type="submission" date="2021-02" db="EMBL/GenBank/DDBJ databases">
        <authorList>
            <person name="Chen J."/>
            <person name="Hu H."/>
            <person name="Huang J."/>
            <person name="Yan X."/>
        </authorList>
    </citation>
    <scope>NUCLEOTIDE SEQUENCE</scope>
    <source>
        <strain evidence="5">GDOU</strain>
    </source>
</reference>